<accession>Q7NYN2</accession>
<dbReference type="OrthoDB" id="6387759at2"/>
<dbReference type="Proteomes" id="UP000001424">
    <property type="component" value="Chromosome"/>
</dbReference>
<evidence type="ECO:0000313" key="2">
    <source>
        <dbReference type="Proteomes" id="UP000001424"/>
    </source>
</evidence>
<dbReference type="Pfam" id="PF15566">
    <property type="entry name" value="Imm32"/>
    <property type="match status" value="1"/>
</dbReference>
<reference evidence="1 2" key="1">
    <citation type="journal article" date="2003" name="Proc. Natl. Acad. Sci. U.S.A.">
        <title>The complete genome sequence of Chromobacterium violaceum reveals remarkable and exploitable bacterial adaptability.</title>
        <authorList>
            <person name="Vasconcelos A.T.R."/>
            <person name="de Almeida D.F."/>
            <person name="Almeida F.C."/>
            <person name="de Almeida L.G.P."/>
            <person name="de Almeida R."/>
            <person name="Goncalves J.A.A."/>
            <person name="Andrade E.M."/>
            <person name="Antonio R.V."/>
            <person name="Araripe J."/>
            <person name="de Araujo M.F.F."/>
            <person name="Filho S.A."/>
            <person name="Azevedo V."/>
            <person name="Batista A.J."/>
            <person name="Bataus L.A.M."/>
            <person name="Batista J.S."/>
            <person name="Belo A."/>
            <person name="vander Berg C."/>
            <person name="Blamey J."/>
            <person name="Bogo M."/>
            <person name="Bonato S."/>
            <person name="Bordignon J."/>
            <person name="Brito C.A."/>
            <person name="Brocchi M."/>
            <person name="Burity H.A."/>
            <person name="Camargo A.A."/>
            <person name="Cardoso D.D.P."/>
            <person name="Carneiro N.P."/>
            <person name="Carraro D.M."/>
            <person name="Carvalho C.M.B."/>
            <person name="Cascardo J.C.M."/>
            <person name="Cavada B.S."/>
            <person name="Chueire L.M.O."/>
            <person name="Pasa T.B.C."/>
            <person name="Duran N."/>
            <person name="Fagundes N."/>
            <person name="Falcao C.L."/>
            <person name="Fantinatti F."/>
            <person name="Farias I.P."/>
            <person name="Felipe M.S.S."/>
            <person name="Ferrari L.P."/>
            <person name="Ferro J.A."/>
            <person name="Ferro M.I.T."/>
            <person name="Franco G.R."/>
            <person name="Freitas N.S.A."/>
            <person name="Furlan L.R."/>
            <person name="Gazzinelli R.T."/>
            <person name="Gomes E.A."/>
            <person name="Goncalves P.R."/>
            <person name="Grangeiro T.B."/>
            <person name="Grattapaglia D."/>
            <person name="Grisard E.C."/>
            <person name="Guimaraes C.T."/>
            <person name="Hanna E.S."/>
            <person name="Hungria M."/>
            <person name="Jardim S.N."/>
            <person name="Laurino J."/>
            <person name="Leoi L.C.T."/>
            <person name="Fassarella L."/>
            <person name="Lima A."/>
            <person name="Loureiro M.F."/>
            <person name="Lyra M.C.P."/>
            <person name="Macedo M."/>
            <person name="Madeira H.M.F."/>
            <person name="Manfio G.P."/>
            <person name="Maranhao A.Q."/>
            <person name="Martins W.S."/>
            <person name="di Mauro S.M.Z."/>
            <person name="de Medeiros S.R.B."/>
            <person name="Meissner R.D.V."/>
            <person name="Menck C.F.M."/>
            <person name="Moreira M.A.M."/>
            <person name="Nascimento F.F."/>
            <person name="Nicolas M.F."/>
            <person name="Oliveira J.G."/>
            <person name="Oliveira S.C."/>
            <person name="Paixao R.F.C."/>
            <person name="Parente J.A."/>
            <person name="Pedrosa F.O."/>
            <person name="Pena S.J.D."/>
            <person name="Perreira J.O."/>
            <person name="Perreira M."/>
            <person name="Pinto L.S.R.C."/>
            <person name="Pinto L.S."/>
            <person name="Porto J.I.R."/>
            <person name="Potrich D.P."/>
            <person name="Neto C.E.R."/>
            <person name="Reis A.M.M."/>
            <person name="Rigo L.U."/>
            <person name="Rondinelli E."/>
            <person name="dos Santos E.B.P."/>
            <person name="Santos F.R."/>
            <person name="Schneider M.P.C."/>
            <person name="Seuanez H.N."/>
            <person name="Silva A.M.R."/>
            <person name="da Silva A.L.C."/>
            <person name="Silva D.W."/>
            <person name="Silva R."/>
            <person name="Simoes I.C."/>
            <person name="Simon D."/>
            <person name="Soares C.M.A."/>
            <person name="Soares R.B.A."/>
            <person name="Souza E.M."/>
            <person name="Souza K.R.L."/>
            <person name="Souza R.C."/>
            <person name="Steffens M.B.R."/>
            <person name="Steindel M."/>
            <person name="Teixeira S.R."/>
            <person name="Urmenyi T."/>
            <person name="Vettore A."/>
            <person name="Wassem R."/>
            <person name="Zaha A."/>
            <person name="Simpson A.J.G."/>
        </authorList>
    </citation>
    <scope>NUCLEOTIDE SEQUENCE [LARGE SCALE GENOMIC DNA]</scope>
    <source>
        <strain evidence="2">ATCC 12472 / DSM 30191 / JCM 1249 / NBRC 12614 / NCIMB 9131 / NCTC 9757</strain>
    </source>
</reference>
<gene>
    <name evidence="1" type="ordered locus">CV_1241</name>
</gene>
<name>Q7NYN2_CHRVO</name>
<sequence length="96" mass="11093">MGKVMPLLSICSSETGDSVHMHANLQGLIILQDAIINLQRKLLADQSDHEHFRSADWAGYELTTSMLESEYNSNCKQVHHLELFAWTDEWREKHKL</sequence>
<dbReference type="HOGENOM" id="CLU_2354696_0_0_4"/>
<protein>
    <submittedName>
        <fullName evidence="1">Uncharacterized protein</fullName>
    </submittedName>
</protein>
<proteinExistence type="predicted"/>
<dbReference type="RefSeq" id="WP_011134796.1">
    <property type="nucleotide sequence ID" value="NC_005085.1"/>
</dbReference>
<organism evidence="1 2">
    <name type="scientific">Chromobacterium violaceum (strain ATCC 12472 / DSM 30191 / JCM 1249 / CCUG 213 / NBRC 12614 / NCIMB 9131 / NCTC 9757 / MK)</name>
    <dbReference type="NCBI Taxonomy" id="243365"/>
    <lineage>
        <taxon>Bacteria</taxon>
        <taxon>Pseudomonadati</taxon>
        <taxon>Pseudomonadota</taxon>
        <taxon>Betaproteobacteria</taxon>
        <taxon>Neisseriales</taxon>
        <taxon>Chromobacteriaceae</taxon>
        <taxon>Chromobacterium</taxon>
    </lineage>
</organism>
<keyword evidence="2" id="KW-1185">Reference proteome</keyword>
<evidence type="ECO:0000313" key="1">
    <source>
        <dbReference type="EMBL" id="AAQ58916.1"/>
    </source>
</evidence>
<dbReference type="AlphaFoldDB" id="Q7NYN2"/>
<dbReference type="KEGG" id="cvi:CV_1241"/>
<dbReference type="EMBL" id="AE016825">
    <property type="protein sequence ID" value="AAQ58916.1"/>
    <property type="molecule type" value="Genomic_DNA"/>
</dbReference>
<dbReference type="InterPro" id="IPR029083">
    <property type="entry name" value="Imm32"/>
</dbReference>